<keyword evidence="3" id="KW-1185">Reference proteome</keyword>
<protein>
    <submittedName>
        <fullName evidence="2">Uncharacterized protein</fullName>
    </submittedName>
</protein>
<feature type="region of interest" description="Disordered" evidence="1">
    <location>
        <begin position="64"/>
        <end position="85"/>
    </location>
</feature>
<dbReference type="Proteomes" id="UP000821837">
    <property type="component" value="Unassembled WGS sequence"/>
</dbReference>
<dbReference type="EMBL" id="JABSTV010001253">
    <property type="protein sequence ID" value="KAH7944541.1"/>
    <property type="molecule type" value="Genomic_DNA"/>
</dbReference>
<evidence type="ECO:0000256" key="1">
    <source>
        <dbReference type="SAM" id="MobiDB-lite"/>
    </source>
</evidence>
<comment type="caution">
    <text evidence="2">The sequence shown here is derived from an EMBL/GenBank/DDBJ whole genome shotgun (WGS) entry which is preliminary data.</text>
</comment>
<reference evidence="2" key="1">
    <citation type="journal article" date="2020" name="Cell">
        <title>Large-Scale Comparative Analyses of Tick Genomes Elucidate Their Genetic Diversity and Vector Capacities.</title>
        <authorList>
            <consortium name="Tick Genome and Microbiome Consortium (TIGMIC)"/>
            <person name="Jia N."/>
            <person name="Wang J."/>
            <person name="Shi W."/>
            <person name="Du L."/>
            <person name="Sun Y."/>
            <person name="Zhan W."/>
            <person name="Jiang J.F."/>
            <person name="Wang Q."/>
            <person name="Zhang B."/>
            <person name="Ji P."/>
            <person name="Bell-Sakyi L."/>
            <person name="Cui X.M."/>
            <person name="Yuan T.T."/>
            <person name="Jiang B.G."/>
            <person name="Yang W.F."/>
            <person name="Lam T.T."/>
            <person name="Chang Q.C."/>
            <person name="Ding S.J."/>
            <person name="Wang X.J."/>
            <person name="Zhu J.G."/>
            <person name="Ruan X.D."/>
            <person name="Zhao L."/>
            <person name="Wei J.T."/>
            <person name="Ye R.Z."/>
            <person name="Que T.C."/>
            <person name="Du C.H."/>
            <person name="Zhou Y.H."/>
            <person name="Cheng J.X."/>
            <person name="Dai P.F."/>
            <person name="Guo W.B."/>
            <person name="Han X.H."/>
            <person name="Huang E.J."/>
            <person name="Li L.F."/>
            <person name="Wei W."/>
            <person name="Gao Y.C."/>
            <person name="Liu J.Z."/>
            <person name="Shao H.Z."/>
            <person name="Wang X."/>
            <person name="Wang C.C."/>
            <person name="Yang T.C."/>
            <person name="Huo Q.B."/>
            <person name="Li W."/>
            <person name="Chen H.Y."/>
            <person name="Chen S.E."/>
            <person name="Zhou L.G."/>
            <person name="Ni X.B."/>
            <person name="Tian J.H."/>
            <person name="Sheng Y."/>
            <person name="Liu T."/>
            <person name="Pan Y.S."/>
            <person name="Xia L.Y."/>
            <person name="Li J."/>
            <person name="Zhao F."/>
            <person name="Cao W.C."/>
        </authorList>
    </citation>
    <scope>NUCLEOTIDE SEQUENCE</scope>
    <source>
        <strain evidence="2">Rsan-2018</strain>
    </source>
</reference>
<evidence type="ECO:0000313" key="2">
    <source>
        <dbReference type="EMBL" id="KAH7944541.1"/>
    </source>
</evidence>
<reference evidence="2" key="2">
    <citation type="submission" date="2021-09" db="EMBL/GenBank/DDBJ databases">
        <authorList>
            <person name="Jia N."/>
            <person name="Wang J."/>
            <person name="Shi W."/>
            <person name="Du L."/>
            <person name="Sun Y."/>
            <person name="Zhan W."/>
            <person name="Jiang J."/>
            <person name="Wang Q."/>
            <person name="Zhang B."/>
            <person name="Ji P."/>
            <person name="Sakyi L.B."/>
            <person name="Cui X."/>
            <person name="Yuan T."/>
            <person name="Jiang B."/>
            <person name="Yang W."/>
            <person name="Lam T.T.-Y."/>
            <person name="Chang Q."/>
            <person name="Ding S."/>
            <person name="Wang X."/>
            <person name="Zhu J."/>
            <person name="Ruan X."/>
            <person name="Zhao L."/>
            <person name="Wei J."/>
            <person name="Que T."/>
            <person name="Du C."/>
            <person name="Cheng J."/>
            <person name="Dai P."/>
            <person name="Han X."/>
            <person name="Huang E."/>
            <person name="Gao Y."/>
            <person name="Liu J."/>
            <person name="Shao H."/>
            <person name="Ye R."/>
            <person name="Li L."/>
            <person name="Wei W."/>
            <person name="Wang X."/>
            <person name="Wang C."/>
            <person name="Huo Q."/>
            <person name="Li W."/>
            <person name="Guo W."/>
            <person name="Chen H."/>
            <person name="Chen S."/>
            <person name="Zhou L."/>
            <person name="Zhou L."/>
            <person name="Ni X."/>
            <person name="Tian J."/>
            <person name="Zhou Y."/>
            <person name="Sheng Y."/>
            <person name="Liu T."/>
            <person name="Pan Y."/>
            <person name="Xia L."/>
            <person name="Li J."/>
            <person name="Zhao F."/>
            <person name="Cao W."/>
        </authorList>
    </citation>
    <scope>NUCLEOTIDE SEQUENCE</scope>
    <source>
        <strain evidence="2">Rsan-2018</strain>
        <tissue evidence="2">Larvae</tissue>
    </source>
</reference>
<name>A0A9D4PMW6_RHISA</name>
<proteinExistence type="predicted"/>
<organism evidence="2 3">
    <name type="scientific">Rhipicephalus sanguineus</name>
    <name type="common">Brown dog tick</name>
    <name type="synonym">Ixodes sanguineus</name>
    <dbReference type="NCBI Taxonomy" id="34632"/>
    <lineage>
        <taxon>Eukaryota</taxon>
        <taxon>Metazoa</taxon>
        <taxon>Ecdysozoa</taxon>
        <taxon>Arthropoda</taxon>
        <taxon>Chelicerata</taxon>
        <taxon>Arachnida</taxon>
        <taxon>Acari</taxon>
        <taxon>Parasitiformes</taxon>
        <taxon>Ixodida</taxon>
        <taxon>Ixodoidea</taxon>
        <taxon>Ixodidae</taxon>
        <taxon>Rhipicephalinae</taxon>
        <taxon>Rhipicephalus</taxon>
        <taxon>Rhipicephalus</taxon>
    </lineage>
</organism>
<gene>
    <name evidence="2" type="ORF">HPB52_021358</name>
</gene>
<accession>A0A9D4PMW6</accession>
<evidence type="ECO:0000313" key="3">
    <source>
        <dbReference type="Proteomes" id="UP000821837"/>
    </source>
</evidence>
<dbReference type="AlphaFoldDB" id="A0A9D4PMW6"/>
<sequence>MAEAEFSAGCADAPGDVKGPGLVGKAGKGFSGPGVVAARWDEAVSRKSDTRGDITCKIVVAAAKPSQAARQRHPPLLSGTSTEPE</sequence>